<dbReference type="InterPro" id="IPR002156">
    <property type="entry name" value="RNaseH_domain"/>
</dbReference>
<name>A0A162A687_DAUCS</name>
<organism evidence="2">
    <name type="scientific">Daucus carota subsp. sativus</name>
    <name type="common">Carrot</name>
    <dbReference type="NCBI Taxonomy" id="79200"/>
    <lineage>
        <taxon>Eukaryota</taxon>
        <taxon>Viridiplantae</taxon>
        <taxon>Streptophyta</taxon>
        <taxon>Embryophyta</taxon>
        <taxon>Tracheophyta</taxon>
        <taxon>Spermatophyta</taxon>
        <taxon>Magnoliopsida</taxon>
        <taxon>eudicotyledons</taxon>
        <taxon>Gunneridae</taxon>
        <taxon>Pentapetalae</taxon>
        <taxon>asterids</taxon>
        <taxon>campanulids</taxon>
        <taxon>Apiales</taxon>
        <taxon>Apiaceae</taxon>
        <taxon>Apioideae</taxon>
        <taxon>Scandiceae</taxon>
        <taxon>Daucinae</taxon>
        <taxon>Daucus</taxon>
        <taxon>Daucus sect. Daucus</taxon>
    </lineage>
</organism>
<dbReference type="Gramene" id="KZM96762">
    <property type="protein sequence ID" value="KZM96762"/>
    <property type="gene ID" value="DCAR_015876"/>
</dbReference>
<dbReference type="Pfam" id="PF13456">
    <property type="entry name" value="RVT_3"/>
    <property type="match status" value="1"/>
</dbReference>
<feature type="domain" description="RNase H type-1" evidence="1">
    <location>
        <begin position="2"/>
        <end position="53"/>
    </location>
</feature>
<reference evidence="2" key="1">
    <citation type="journal article" date="2016" name="Nat. Genet.">
        <title>A high-quality carrot genome assembly provides new insights into carotenoid accumulation and asterid genome evolution.</title>
        <authorList>
            <person name="Iorizzo M."/>
            <person name="Ellison S."/>
            <person name="Senalik D."/>
            <person name="Zeng P."/>
            <person name="Satapoomin P."/>
            <person name="Huang J."/>
            <person name="Bowman M."/>
            <person name="Iovene M."/>
            <person name="Sanseverino W."/>
            <person name="Cavagnaro P."/>
            <person name="Yildiz M."/>
            <person name="Macko-Podgorni A."/>
            <person name="Moranska E."/>
            <person name="Grzebelus E."/>
            <person name="Grzebelus D."/>
            <person name="Ashrafi H."/>
            <person name="Zheng Z."/>
            <person name="Cheng S."/>
            <person name="Spooner D."/>
            <person name="Van Deynze A."/>
            <person name="Simon P."/>
        </authorList>
    </citation>
    <scope>NUCLEOTIDE SEQUENCE [LARGE SCALE GENOMIC DNA]</scope>
    <source>
        <tissue evidence="2">Leaf</tissue>
    </source>
</reference>
<evidence type="ECO:0000313" key="3">
    <source>
        <dbReference type="EMBL" id="WOG95502.1"/>
    </source>
</evidence>
<evidence type="ECO:0000313" key="2">
    <source>
        <dbReference type="EMBL" id="KZM96762.1"/>
    </source>
</evidence>
<evidence type="ECO:0000259" key="1">
    <source>
        <dbReference type="Pfam" id="PF13456"/>
    </source>
</evidence>
<proteinExistence type="predicted"/>
<evidence type="ECO:0000313" key="4">
    <source>
        <dbReference type="Proteomes" id="UP000077755"/>
    </source>
</evidence>
<dbReference type="GO" id="GO:0004523">
    <property type="term" value="F:RNA-DNA hybrid ribonuclease activity"/>
    <property type="evidence" value="ECO:0007669"/>
    <property type="project" value="InterPro"/>
</dbReference>
<dbReference type="EMBL" id="CP093346">
    <property type="protein sequence ID" value="WOG95502.1"/>
    <property type="molecule type" value="Genomic_DNA"/>
</dbReference>
<reference evidence="3" key="2">
    <citation type="submission" date="2022-03" db="EMBL/GenBank/DDBJ databases">
        <title>Draft title - Genomic analysis of global carrot germplasm unveils the trajectory of domestication and the origin of high carotenoid orange carrot.</title>
        <authorList>
            <person name="Iorizzo M."/>
            <person name="Ellison S."/>
            <person name="Senalik D."/>
            <person name="Macko-Podgorni A."/>
            <person name="Grzebelus D."/>
            <person name="Bostan H."/>
            <person name="Rolling W."/>
            <person name="Curaba J."/>
            <person name="Simon P."/>
        </authorList>
    </citation>
    <scope>NUCLEOTIDE SEQUENCE</scope>
    <source>
        <tissue evidence="3">Leaf</tissue>
    </source>
</reference>
<dbReference type="AlphaFoldDB" id="A0A162A687"/>
<keyword evidence="4" id="KW-1185">Reference proteome</keyword>
<accession>A0A162A687</accession>
<dbReference type="Proteomes" id="UP000077755">
    <property type="component" value="Chromosome 4"/>
</dbReference>
<sequence length="60" mass="6617">MAVKEALSWSDQFQGERITVESDCLVVVQAIKSSSPMRSHLGVIVEDCRGLASFVKFNIC</sequence>
<dbReference type="GO" id="GO:0003676">
    <property type="term" value="F:nucleic acid binding"/>
    <property type="evidence" value="ECO:0007669"/>
    <property type="project" value="InterPro"/>
</dbReference>
<gene>
    <name evidence="2" type="ORF">DCAR_015876</name>
    <name evidence="3" type="ORF">DCAR_0414824</name>
</gene>
<dbReference type="EMBL" id="LNRQ01000004">
    <property type="protein sequence ID" value="KZM96762.1"/>
    <property type="molecule type" value="Genomic_DNA"/>
</dbReference>
<protein>
    <recommendedName>
        <fullName evidence="1">RNase H type-1 domain-containing protein</fullName>
    </recommendedName>
</protein>